<evidence type="ECO:0000313" key="2">
    <source>
        <dbReference type="EMBL" id="API58465.1"/>
    </source>
</evidence>
<dbReference type="KEGG" id="sphj:BSL82_03410"/>
<evidence type="ECO:0000256" key="1">
    <source>
        <dbReference type="SAM" id="MobiDB-lite"/>
    </source>
</evidence>
<dbReference type="OrthoDB" id="7549952at2"/>
<dbReference type="Proteomes" id="UP000182063">
    <property type="component" value="Chromosome"/>
</dbReference>
<feature type="compositionally biased region" description="Polar residues" evidence="1">
    <location>
        <begin position="12"/>
        <end position="22"/>
    </location>
</feature>
<dbReference type="STRING" id="1921510.BSL82_03410"/>
<accession>A0A1L3ZS69</accession>
<feature type="region of interest" description="Disordered" evidence="1">
    <location>
        <begin position="1"/>
        <end position="22"/>
    </location>
</feature>
<evidence type="ECO:0000313" key="3">
    <source>
        <dbReference type="Proteomes" id="UP000182063"/>
    </source>
</evidence>
<dbReference type="AlphaFoldDB" id="A0A1L3ZS69"/>
<dbReference type="EMBL" id="CP018221">
    <property type="protein sequence ID" value="API58465.1"/>
    <property type="molecule type" value="Genomic_DNA"/>
</dbReference>
<keyword evidence="3" id="KW-1185">Reference proteome</keyword>
<protein>
    <submittedName>
        <fullName evidence="2">Uncharacterized protein</fullName>
    </submittedName>
</protein>
<sequence>MGGIFGSKTKTKTNTDMGPWSGQQPYVKDAFAEAQNIYNSQQGTPWYQGDIYAGMDPFTQQAVQGTNQFATGTGSNLASGVSQNALAMGGMAPQYGSAIDSYYGMATGDPTQQNIANAGMYAANPYLDDQIDAVGRDISRNLSENELPSIDRAATGTGNVNSTRAGVAEGVALRGAQDRFGDISASMRGDAYSQGLQMAEAARQYNTGATGNAAQLYGQGIDRQGQQSALASDLAYQNLSKQSTAGQMNQQDQQGELDALFKAWQGGDTRAADLLNRYYGIVGSNNWGQTGTTNTTQKSSPGIGQVAMGLGSMAAGAFGLGGGGGLLGLGGGATGGLSAGLTSAMSSPLVDFASMAPSSLNFGKISL</sequence>
<reference evidence="3" key="1">
    <citation type="submission" date="2016-11" db="EMBL/GenBank/DDBJ databases">
        <title>Complete Genome Sequence of alachlor-degrading Sphingomonas sp. strain JJ-A5.</title>
        <authorList>
            <person name="Lee H."/>
            <person name="Ka J.-O."/>
        </authorList>
    </citation>
    <scope>NUCLEOTIDE SEQUENCE [LARGE SCALE GENOMIC DNA]</scope>
    <source>
        <strain evidence="3">JJ-A5</strain>
    </source>
</reference>
<dbReference type="RefSeq" id="WP_072596038.1">
    <property type="nucleotide sequence ID" value="NZ_CP018221.1"/>
</dbReference>
<proteinExistence type="predicted"/>
<name>A0A1L3ZS69_9SPHN</name>
<gene>
    <name evidence="2" type="ORF">BSL82_03410</name>
</gene>
<organism evidence="2 3">
    <name type="scientific">Tardibacter chloracetimidivorans</name>
    <dbReference type="NCBI Taxonomy" id="1921510"/>
    <lineage>
        <taxon>Bacteria</taxon>
        <taxon>Pseudomonadati</taxon>
        <taxon>Pseudomonadota</taxon>
        <taxon>Alphaproteobacteria</taxon>
        <taxon>Sphingomonadales</taxon>
        <taxon>Sphingomonadaceae</taxon>
        <taxon>Tardibacter</taxon>
    </lineage>
</organism>